<feature type="compositionally biased region" description="Low complexity" evidence="4">
    <location>
        <begin position="536"/>
        <end position="559"/>
    </location>
</feature>
<accession>A0AA36FZC7</accession>
<dbReference type="GO" id="GO:0016477">
    <property type="term" value="P:cell migration"/>
    <property type="evidence" value="ECO:0007669"/>
    <property type="project" value="TreeGrafter"/>
</dbReference>
<dbReference type="InterPro" id="IPR037362">
    <property type="entry name" value="CAS_fam"/>
</dbReference>
<comment type="caution">
    <text evidence="7">The sequence shown here is derived from an EMBL/GenBank/DDBJ whole genome shotgun (WGS) entry which is preliminary data.</text>
</comment>
<dbReference type="PANTHER" id="PTHR10654:SF18">
    <property type="entry name" value="IP17195P"/>
    <property type="match status" value="1"/>
</dbReference>
<feature type="compositionally biased region" description="Polar residues" evidence="4">
    <location>
        <begin position="245"/>
        <end position="257"/>
    </location>
</feature>
<keyword evidence="3" id="KW-0597">Phosphoprotein</keyword>
<evidence type="ECO:0000256" key="4">
    <source>
        <dbReference type="SAM" id="MobiDB-lite"/>
    </source>
</evidence>
<dbReference type="InterPro" id="IPR038319">
    <property type="entry name" value="Serine_rich_sf"/>
</dbReference>
<gene>
    <name evidence="7" type="ORF">MSPICULIGERA_LOCUS12217</name>
</gene>
<evidence type="ECO:0000256" key="2">
    <source>
        <dbReference type="ARBA" id="ARBA00022490"/>
    </source>
</evidence>
<dbReference type="GO" id="GO:0005886">
    <property type="term" value="C:plasma membrane"/>
    <property type="evidence" value="ECO:0007669"/>
    <property type="project" value="TreeGrafter"/>
</dbReference>
<evidence type="ECO:0000313" key="7">
    <source>
        <dbReference type="EMBL" id="CAJ0573871.1"/>
    </source>
</evidence>
<feature type="region of interest" description="Disordered" evidence="4">
    <location>
        <begin position="526"/>
        <end position="573"/>
    </location>
</feature>
<dbReference type="GO" id="GO:0005737">
    <property type="term" value="C:cytoplasm"/>
    <property type="evidence" value="ECO:0007669"/>
    <property type="project" value="UniProtKB-SubCell"/>
</dbReference>
<feature type="non-terminal residue" evidence="7">
    <location>
        <position position="797"/>
    </location>
</feature>
<organism evidence="7 8">
    <name type="scientific">Mesorhabditis spiculigera</name>
    <dbReference type="NCBI Taxonomy" id="96644"/>
    <lineage>
        <taxon>Eukaryota</taxon>
        <taxon>Metazoa</taxon>
        <taxon>Ecdysozoa</taxon>
        <taxon>Nematoda</taxon>
        <taxon>Chromadorea</taxon>
        <taxon>Rhabditida</taxon>
        <taxon>Rhabditina</taxon>
        <taxon>Rhabditomorpha</taxon>
        <taxon>Rhabditoidea</taxon>
        <taxon>Rhabditidae</taxon>
        <taxon>Mesorhabditinae</taxon>
        <taxon>Mesorhabditis</taxon>
    </lineage>
</organism>
<feature type="compositionally biased region" description="Low complexity" evidence="4">
    <location>
        <begin position="222"/>
        <end position="236"/>
    </location>
</feature>
<dbReference type="AlphaFoldDB" id="A0AA36FZC7"/>
<feature type="compositionally biased region" description="Polar residues" evidence="4">
    <location>
        <begin position="52"/>
        <end position="65"/>
    </location>
</feature>
<keyword evidence="8" id="KW-1185">Reference proteome</keyword>
<dbReference type="Proteomes" id="UP001177023">
    <property type="component" value="Unassembled WGS sequence"/>
</dbReference>
<proteinExistence type="predicted"/>
<reference evidence="7" key="1">
    <citation type="submission" date="2023-06" db="EMBL/GenBank/DDBJ databases">
        <authorList>
            <person name="Delattre M."/>
        </authorList>
    </citation>
    <scope>NUCLEOTIDE SEQUENCE</scope>
    <source>
        <strain evidence="7">AF72</strain>
    </source>
</reference>
<dbReference type="InterPro" id="IPR014928">
    <property type="entry name" value="Serine_rich_dom"/>
</dbReference>
<feature type="region of interest" description="Disordered" evidence="4">
    <location>
        <begin position="204"/>
        <end position="290"/>
    </location>
</feature>
<dbReference type="Pfam" id="PF12026">
    <property type="entry name" value="CAS_C"/>
    <property type="match status" value="1"/>
</dbReference>
<evidence type="ECO:0000256" key="1">
    <source>
        <dbReference type="ARBA" id="ARBA00004496"/>
    </source>
</evidence>
<sequence length="797" mass="88659">MQNAMNVPEKNERFFQIAHPFFDDFFMFRNEERGVFDDPFFDRAPRLFSANPSRISSPAPTTKRLSSPADPYHGVVRNIPIRVEQSGAFIVSSATTEGEHNILQAPSPAAFDEPRRSYQATERQLSPPPPPVRKYYNHVAAPTHHVPPTTSSSDEDADPVTPRFPVASHSYLEAPARTDARPSPTDLHTMDKLVNRLQQLAAKTAPRNVFEGTDFPSERRSQNSYVSSGESSSGRASSDRKRISEISTSSDAPSESSVIIYGSGGEQEPLPPIPRAHLSPSPQPKRIAKSPVPDSIFYEVKPTSTSVLETVFDNLDHESPRSSWSHERDLKVPTTVDGMPREAMPAEKSVRHDDLEVLERKRAVVTELSDALRMIDGAVQMVQRSTAPRFWRAPHVLQMHLGTLQDGCHLLSEQLDAFVEATARISIDSRHQKADELRRLITPLRDTRTTVTSLRRQLDASGWKLAVLARDRDQPNTAMEPLEQFVMLAKQIPSECRTVWDWVRVLAPSTSIMFLKGTQEPLKASLALPEDDKRLSTASSSSTLTSGESCSSASQSSASPRPPPTSILATNKLGNTRGRVKFVDEIAASPIRSSLSPSETESERETPIYSELSKVRGSDAHANVVEEEDLESDRESLYKDYAILDDIIPERRQQREKAQAATSKVTKEEKAKMKRHLSQVEKHVSALAQAIDVFFTTVETQKPPVEFVDRGKLMIRSAYQLVCLGDSLADELHSEAPKSAIKEAATRLYDALEECVAFIKAAADEYPNIECMQTMIDSVMTVARCSQAIKRAIAEWL</sequence>
<feature type="domain" description="Serine rich protein interaction" evidence="5">
    <location>
        <begin position="376"/>
        <end position="499"/>
    </location>
</feature>
<dbReference type="PANTHER" id="PTHR10654">
    <property type="entry name" value="CAS SCAFFOLDING PROTEIN"/>
    <property type="match status" value="1"/>
</dbReference>
<dbReference type="Gene3D" id="1.20.120.230">
    <property type="entry name" value="Alpha-catenin/vinculin-like"/>
    <property type="match status" value="1"/>
</dbReference>
<dbReference type="InterPro" id="IPR021901">
    <property type="entry name" value="CAS_C"/>
</dbReference>
<evidence type="ECO:0000259" key="6">
    <source>
        <dbReference type="Pfam" id="PF12026"/>
    </source>
</evidence>
<comment type="subcellular location">
    <subcellularLocation>
        <location evidence="1">Cytoplasm</location>
    </subcellularLocation>
</comment>
<keyword evidence="2" id="KW-0963">Cytoplasm</keyword>
<dbReference type="Pfam" id="PF08824">
    <property type="entry name" value="Serine_rich"/>
    <property type="match status" value="1"/>
</dbReference>
<dbReference type="GO" id="GO:0007169">
    <property type="term" value="P:cell surface receptor protein tyrosine kinase signaling pathway"/>
    <property type="evidence" value="ECO:0007669"/>
    <property type="project" value="TreeGrafter"/>
</dbReference>
<feature type="region of interest" description="Disordered" evidence="4">
    <location>
        <begin position="52"/>
        <end position="71"/>
    </location>
</feature>
<evidence type="ECO:0000313" key="8">
    <source>
        <dbReference type="Proteomes" id="UP001177023"/>
    </source>
</evidence>
<feature type="region of interest" description="Disordered" evidence="4">
    <location>
        <begin position="100"/>
        <end position="187"/>
    </location>
</feature>
<evidence type="ECO:0000256" key="3">
    <source>
        <dbReference type="ARBA" id="ARBA00022553"/>
    </source>
</evidence>
<protein>
    <submittedName>
        <fullName evidence="7">Uncharacterized protein</fullName>
    </submittedName>
</protein>
<dbReference type="Gene3D" id="1.20.120.830">
    <property type="entry name" value="Serine-rich domain"/>
    <property type="match status" value="1"/>
</dbReference>
<dbReference type="EMBL" id="CATQJA010002624">
    <property type="protein sequence ID" value="CAJ0573871.1"/>
    <property type="molecule type" value="Genomic_DNA"/>
</dbReference>
<feature type="domain" description="CAS family C-terminal" evidence="6">
    <location>
        <begin position="636"/>
        <end position="791"/>
    </location>
</feature>
<name>A0AA36FZC7_9BILA</name>
<evidence type="ECO:0000259" key="5">
    <source>
        <dbReference type="Pfam" id="PF08824"/>
    </source>
</evidence>